<feature type="chain" id="PRO_5016927849" evidence="1">
    <location>
        <begin position="28"/>
        <end position="94"/>
    </location>
</feature>
<evidence type="ECO:0000313" key="2">
    <source>
        <dbReference type="EMBL" id="RDX88217.1"/>
    </source>
</evidence>
<dbReference type="OrthoDB" id="993238at2759"/>
<proteinExistence type="predicted"/>
<reference evidence="2" key="1">
    <citation type="submission" date="2018-05" db="EMBL/GenBank/DDBJ databases">
        <title>Draft genome of Mucuna pruriens seed.</title>
        <authorList>
            <person name="Nnadi N.E."/>
            <person name="Vos R."/>
            <person name="Hasami M.H."/>
            <person name="Devisetty U.K."/>
            <person name="Aguiy J.C."/>
        </authorList>
    </citation>
    <scope>NUCLEOTIDE SEQUENCE [LARGE SCALE GENOMIC DNA]</scope>
    <source>
        <strain evidence="2">JCA_2017</strain>
    </source>
</reference>
<evidence type="ECO:0000256" key="1">
    <source>
        <dbReference type="SAM" id="SignalP"/>
    </source>
</evidence>
<feature type="signal peptide" evidence="1">
    <location>
        <begin position="1"/>
        <end position="27"/>
    </location>
</feature>
<keyword evidence="1" id="KW-0732">Signal</keyword>
<evidence type="ECO:0000313" key="3">
    <source>
        <dbReference type="Proteomes" id="UP000257109"/>
    </source>
</evidence>
<name>A0A371GCC5_MUCPR</name>
<gene>
    <name evidence="2" type="ORF">CR513_30219</name>
</gene>
<accession>A0A371GCC5</accession>
<dbReference type="Proteomes" id="UP000257109">
    <property type="component" value="Unassembled WGS sequence"/>
</dbReference>
<organism evidence="2 3">
    <name type="scientific">Mucuna pruriens</name>
    <name type="common">Velvet bean</name>
    <name type="synonym">Dolichos pruriens</name>
    <dbReference type="NCBI Taxonomy" id="157652"/>
    <lineage>
        <taxon>Eukaryota</taxon>
        <taxon>Viridiplantae</taxon>
        <taxon>Streptophyta</taxon>
        <taxon>Embryophyta</taxon>
        <taxon>Tracheophyta</taxon>
        <taxon>Spermatophyta</taxon>
        <taxon>Magnoliopsida</taxon>
        <taxon>eudicotyledons</taxon>
        <taxon>Gunneridae</taxon>
        <taxon>Pentapetalae</taxon>
        <taxon>rosids</taxon>
        <taxon>fabids</taxon>
        <taxon>Fabales</taxon>
        <taxon>Fabaceae</taxon>
        <taxon>Papilionoideae</taxon>
        <taxon>50 kb inversion clade</taxon>
        <taxon>NPAAA clade</taxon>
        <taxon>indigoferoid/millettioid clade</taxon>
        <taxon>Phaseoleae</taxon>
        <taxon>Mucuna</taxon>
    </lineage>
</organism>
<feature type="non-terminal residue" evidence="2">
    <location>
        <position position="1"/>
    </location>
</feature>
<protein>
    <submittedName>
        <fullName evidence="2">Uncharacterized protein</fullName>
    </submittedName>
</protein>
<sequence>MANRVSHRSLHCIILGLIITGLIEVEGNVCSQPMGACGPLGECDRRCKAAHSGGQGLLQAHPQLKYAMLVLGLAVFSVTKTAAMQNVQANTLTA</sequence>
<comment type="caution">
    <text evidence="2">The sequence shown here is derived from an EMBL/GenBank/DDBJ whole genome shotgun (WGS) entry which is preliminary data.</text>
</comment>
<dbReference type="AlphaFoldDB" id="A0A371GCC5"/>
<keyword evidence="3" id="KW-1185">Reference proteome</keyword>
<dbReference type="EMBL" id="QJKJ01006015">
    <property type="protein sequence ID" value="RDX88217.1"/>
    <property type="molecule type" value="Genomic_DNA"/>
</dbReference>